<keyword evidence="2" id="KW-0479">Metal-binding</keyword>
<name>A0A7J8HG96_MOLMO</name>
<dbReference type="AlphaFoldDB" id="A0A7J8HG96"/>
<dbReference type="PANTHER" id="PTHR46174:SF1">
    <property type="entry name" value="CXXC-TYPE ZINC FINGER PROTEIN 1"/>
    <property type="match status" value="1"/>
</dbReference>
<dbReference type="GO" id="GO:0008270">
    <property type="term" value="F:zinc ion binding"/>
    <property type="evidence" value="ECO:0007669"/>
    <property type="project" value="UniProtKB-KW"/>
</dbReference>
<evidence type="ECO:0000256" key="5">
    <source>
        <dbReference type="ARBA" id="ARBA00023242"/>
    </source>
</evidence>
<evidence type="ECO:0000256" key="4">
    <source>
        <dbReference type="ARBA" id="ARBA00022833"/>
    </source>
</evidence>
<evidence type="ECO:0000256" key="2">
    <source>
        <dbReference type="ARBA" id="ARBA00022723"/>
    </source>
</evidence>
<keyword evidence="4" id="KW-0862">Zinc</keyword>
<evidence type="ECO:0000313" key="8">
    <source>
        <dbReference type="Proteomes" id="UP000550707"/>
    </source>
</evidence>
<keyword evidence="8" id="KW-1185">Reference proteome</keyword>
<evidence type="ECO:0000256" key="1">
    <source>
        <dbReference type="ARBA" id="ARBA00004123"/>
    </source>
</evidence>
<feature type="domain" description="Zinc finger PHD-type" evidence="6">
    <location>
        <begin position="1"/>
        <end position="39"/>
    </location>
</feature>
<dbReference type="InterPro" id="IPR013083">
    <property type="entry name" value="Znf_RING/FYVE/PHD"/>
</dbReference>
<proteinExistence type="predicted"/>
<dbReference type="InterPro" id="IPR011011">
    <property type="entry name" value="Znf_FYVE_PHD"/>
</dbReference>
<protein>
    <submittedName>
        <fullName evidence="7">Death inducer-obliterator 1</fullName>
    </submittedName>
</protein>
<dbReference type="Proteomes" id="UP000550707">
    <property type="component" value="Unassembled WGS sequence"/>
</dbReference>
<dbReference type="InterPro" id="IPR019787">
    <property type="entry name" value="Znf_PHD-finger"/>
</dbReference>
<dbReference type="GO" id="GO:0048188">
    <property type="term" value="C:Set1C/COMPASS complex"/>
    <property type="evidence" value="ECO:0007669"/>
    <property type="project" value="InterPro"/>
</dbReference>
<comment type="caution">
    <text evidence="7">The sequence shown here is derived from an EMBL/GenBank/DDBJ whole genome shotgun (WGS) entry which is preliminary data.</text>
</comment>
<dbReference type="InterPro" id="IPR001965">
    <property type="entry name" value="Znf_PHD"/>
</dbReference>
<sequence>MICCDRCEEWFHGDCVGISEARGRLLERNGEDYICPNCTILQGQDEPASETAGQQEARLRPADADGMGWTSIGTIEQKSSEDQGIKGRIEKAANPSGKKKLKIFQPVAEAPAAAKCIGPGCSRVAQPDSVYCSSDCILKHAAAAMKFLSAGKEPKQRPKEKAKTKPEKLILPKCSVQAGVKVSSVHKRPVPDKKENAVKKAVVAPVRNEVLVKEATCESSTPSWASDHNYNAVKPEQTAALWPSLLCKCKWVRCLLKQPATSGRPPHFSGCWAGRSRPRPPPHRRESRYCPSVFETPNSVTQQSCVSCFSA</sequence>
<dbReference type="GO" id="GO:0045893">
    <property type="term" value="P:positive regulation of DNA-templated transcription"/>
    <property type="evidence" value="ECO:0007669"/>
    <property type="project" value="TreeGrafter"/>
</dbReference>
<reference evidence="7 8" key="1">
    <citation type="journal article" date="2020" name="Nature">
        <title>Six reference-quality genomes reveal evolution of bat adaptations.</title>
        <authorList>
            <person name="Jebb D."/>
            <person name="Huang Z."/>
            <person name="Pippel M."/>
            <person name="Hughes G.M."/>
            <person name="Lavrichenko K."/>
            <person name="Devanna P."/>
            <person name="Winkler S."/>
            <person name="Jermiin L.S."/>
            <person name="Skirmuntt E.C."/>
            <person name="Katzourakis A."/>
            <person name="Burkitt-Gray L."/>
            <person name="Ray D.A."/>
            <person name="Sullivan K.A.M."/>
            <person name="Roscito J.G."/>
            <person name="Kirilenko B.M."/>
            <person name="Davalos L.M."/>
            <person name="Corthals A.P."/>
            <person name="Power M.L."/>
            <person name="Jones G."/>
            <person name="Ransome R.D."/>
            <person name="Dechmann D.K.N."/>
            <person name="Locatelli A.G."/>
            <person name="Puechmaille S.J."/>
            <person name="Fedrigo O."/>
            <person name="Jarvis E.D."/>
            <person name="Hiller M."/>
            <person name="Vernes S.C."/>
            <person name="Myers E.W."/>
            <person name="Teeling E.C."/>
        </authorList>
    </citation>
    <scope>NUCLEOTIDE SEQUENCE [LARGE SCALE GENOMIC DNA]</scope>
    <source>
        <strain evidence="7">MMolMol1</strain>
        <tissue evidence="7">Muscle</tissue>
    </source>
</reference>
<dbReference type="SUPFAM" id="SSF57903">
    <property type="entry name" value="FYVE/PHD zinc finger"/>
    <property type="match status" value="1"/>
</dbReference>
<keyword evidence="5" id="KW-0539">Nucleus</keyword>
<dbReference type="PANTHER" id="PTHR46174">
    <property type="entry name" value="CXXC-TYPE ZINC FINGER PROTEIN 1"/>
    <property type="match status" value="1"/>
</dbReference>
<keyword evidence="3" id="KW-0863">Zinc-finger</keyword>
<dbReference type="Pfam" id="PF00628">
    <property type="entry name" value="PHD"/>
    <property type="match status" value="1"/>
</dbReference>
<organism evidence="7 8">
    <name type="scientific">Molossus molossus</name>
    <name type="common">Pallas' mastiff bat</name>
    <name type="synonym">Vespertilio molossus</name>
    <dbReference type="NCBI Taxonomy" id="27622"/>
    <lineage>
        <taxon>Eukaryota</taxon>
        <taxon>Metazoa</taxon>
        <taxon>Chordata</taxon>
        <taxon>Craniata</taxon>
        <taxon>Vertebrata</taxon>
        <taxon>Euteleostomi</taxon>
        <taxon>Mammalia</taxon>
        <taxon>Eutheria</taxon>
        <taxon>Laurasiatheria</taxon>
        <taxon>Chiroptera</taxon>
        <taxon>Yangochiroptera</taxon>
        <taxon>Molossidae</taxon>
        <taxon>Molossus</taxon>
    </lineage>
</organism>
<dbReference type="Gene3D" id="3.30.40.10">
    <property type="entry name" value="Zinc/RING finger domain, C3HC4 (zinc finger)"/>
    <property type="match status" value="1"/>
</dbReference>
<comment type="subcellular location">
    <subcellularLocation>
        <location evidence="1">Nucleus</location>
    </subcellularLocation>
</comment>
<evidence type="ECO:0000256" key="3">
    <source>
        <dbReference type="ARBA" id="ARBA00022771"/>
    </source>
</evidence>
<dbReference type="EMBL" id="JACASF010000006">
    <property type="protein sequence ID" value="KAF6471090.1"/>
    <property type="molecule type" value="Genomic_DNA"/>
</dbReference>
<gene>
    <name evidence="7" type="ORF">HJG59_003899</name>
</gene>
<evidence type="ECO:0000259" key="6">
    <source>
        <dbReference type="SMART" id="SM00249"/>
    </source>
</evidence>
<evidence type="ECO:0000313" key="7">
    <source>
        <dbReference type="EMBL" id="KAF6471090.1"/>
    </source>
</evidence>
<accession>A0A7J8HG96</accession>
<dbReference type="InterPro" id="IPR037869">
    <property type="entry name" value="Spp1/CFP1"/>
</dbReference>
<dbReference type="SMART" id="SM00249">
    <property type="entry name" value="PHD"/>
    <property type="match status" value="1"/>
</dbReference>